<dbReference type="SUPFAM" id="SSF55781">
    <property type="entry name" value="GAF domain-like"/>
    <property type="match status" value="1"/>
</dbReference>
<dbReference type="SMART" id="SM00086">
    <property type="entry name" value="PAC"/>
    <property type="match status" value="3"/>
</dbReference>
<feature type="domain" description="PAC" evidence="8">
    <location>
        <begin position="670"/>
        <end position="720"/>
    </location>
</feature>
<dbReference type="InterPro" id="IPR052155">
    <property type="entry name" value="Biofilm_reg_signaling"/>
</dbReference>
<feature type="transmembrane region" description="Helical" evidence="6">
    <location>
        <begin position="6"/>
        <end position="23"/>
    </location>
</feature>
<dbReference type="PROSITE" id="PS50887">
    <property type="entry name" value="GGDEF"/>
    <property type="match status" value="1"/>
</dbReference>
<dbReference type="SUPFAM" id="SSF55785">
    <property type="entry name" value="PYP-like sensor domain (PAS domain)"/>
    <property type="match status" value="3"/>
</dbReference>
<dbReference type="InterPro" id="IPR013656">
    <property type="entry name" value="PAS_4"/>
</dbReference>
<dbReference type="Pfam" id="PF00990">
    <property type="entry name" value="GGDEF"/>
    <property type="match status" value="1"/>
</dbReference>
<dbReference type="PROSITE" id="PS50112">
    <property type="entry name" value="PAS"/>
    <property type="match status" value="1"/>
</dbReference>
<feature type="transmembrane region" description="Helical" evidence="6">
    <location>
        <begin position="35"/>
        <end position="55"/>
    </location>
</feature>
<evidence type="ECO:0000256" key="3">
    <source>
        <dbReference type="ARBA" id="ARBA00022692"/>
    </source>
</evidence>
<dbReference type="EMBL" id="WHOD01000009">
    <property type="protein sequence ID" value="NOU92078.1"/>
    <property type="molecule type" value="Genomic_DNA"/>
</dbReference>
<dbReference type="Pfam" id="PF07694">
    <property type="entry name" value="5TM-5TMR_LYT"/>
    <property type="match status" value="1"/>
</dbReference>
<evidence type="ECO:0000259" key="7">
    <source>
        <dbReference type="PROSITE" id="PS50112"/>
    </source>
</evidence>
<name>A0A972JZQ0_9BACL</name>
<dbReference type="NCBIfam" id="TIGR00229">
    <property type="entry name" value="sensory_box"/>
    <property type="match status" value="2"/>
</dbReference>
<keyword evidence="11" id="KW-1185">Reference proteome</keyword>
<evidence type="ECO:0000256" key="4">
    <source>
        <dbReference type="ARBA" id="ARBA00022989"/>
    </source>
</evidence>
<accession>A0A972JZQ0</accession>
<dbReference type="Pfam" id="PF08448">
    <property type="entry name" value="PAS_4"/>
    <property type="match status" value="1"/>
</dbReference>
<sequence length="893" mass="100139">MVQEFVTGITLIFVFMFFSNRLYTKHLTPSSSVFMKCGFGSIHGLMGVIIMFFSVHIQSSALLDMRHILLIIAALSGGMVSALVAAVCMFMGRTLIFGQMDLANLMSALTIPIIGFGSGIISTYVKSYWKKWAYSLLLTLIVISTGLLSLLGFSAWSILAPYCAVVLISGITAAWLLHFLIKNNERTTLNELIADLIPKMKQTNTSLELFTLTMKEMAALFSCDAGEVVLTEKNRYRTVFRYMEGSYESMNHVLDSNELEGVLEAYNGDPILFDDWSKGLPLGAAHLPLHKQGIRSSLHLPISYNDKLIAIITIASKIPEHFGLKEMIIARQLIPLISMTMALKNAEGMFSSVFNTSQDAIIVLDDDSNIELWNEGAELIYGYTRNEVMGRHVTILIPERLHSFYMNTCYQLRLLGMNTHAGKTIELTALRKDGSELPVEMSLNCWQAGGVFYFSSMIRDITARKQTEHEISSLKQELADTLRYQHGMIMKFKKIDGKYVCTLVDGQMLYDLGFTPEQVVGTSIDKLAGPSGASFILDIYDRAWNGERQQFEYTNSNHTYLTSLNPILDQGQVIEIISTSSDITQRKQMESELIESEERYRKLIKFMPDGIIIHCDGTVVHVNQMTLELLAASHVSELIGKNITELLHPDSAEDVMIRNREILINQSSAPPSERVYIRLDGQHMNVEASGAWVYYKGKPAIMTVFRDITERKRAELQLYEANEMFKKLSMIDGLTGIANRRYFEESYQLIWEQALQQAKDVSVLLLDIDFFKIYNDTYGHQGGDICLKQVASALDQLAIAHGYFAARYGGEEFVCILPHTGEAPAHEFAAKVRRVIEDLAIPHAASTVSGHVTMSIGIAAWVPKSSIDRNELIEQADQALYKAKMNGRNQIAS</sequence>
<protein>
    <submittedName>
        <fullName evidence="10">PAS domain S-box protein</fullName>
    </submittedName>
</protein>
<dbReference type="InterPro" id="IPR001610">
    <property type="entry name" value="PAC"/>
</dbReference>
<keyword evidence="5 6" id="KW-0472">Membrane</keyword>
<dbReference type="InterPro" id="IPR035965">
    <property type="entry name" value="PAS-like_dom_sf"/>
</dbReference>
<dbReference type="PANTHER" id="PTHR44757">
    <property type="entry name" value="DIGUANYLATE CYCLASE DGCP"/>
    <property type="match status" value="1"/>
</dbReference>
<comment type="caution">
    <text evidence="10">The sequence shown here is derived from an EMBL/GenBank/DDBJ whole genome shotgun (WGS) entry which is preliminary data.</text>
</comment>
<keyword evidence="4 6" id="KW-1133">Transmembrane helix</keyword>
<dbReference type="PROSITE" id="PS50113">
    <property type="entry name" value="PAC"/>
    <property type="match status" value="3"/>
</dbReference>
<evidence type="ECO:0000313" key="11">
    <source>
        <dbReference type="Proteomes" id="UP000641588"/>
    </source>
</evidence>
<proteinExistence type="predicted"/>
<dbReference type="Gene3D" id="3.30.450.40">
    <property type="match status" value="1"/>
</dbReference>
<evidence type="ECO:0000313" key="10">
    <source>
        <dbReference type="EMBL" id="NOU92078.1"/>
    </source>
</evidence>
<dbReference type="InterPro" id="IPR011620">
    <property type="entry name" value="Sig_transdc_His_kinase_LytS_TM"/>
</dbReference>
<dbReference type="InterPro" id="IPR029016">
    <property type="entry name" value="GAF-like_dom_sf"/>
</dbReference>
<dbReference type="RefSeq" id="WP_171650253.1">
    <property type="nucleotide sequence ID" value="NZ_WHOD01000009.1"/>
</dbReference>
<dbReference type="SMART" id="SM00267">
    <property type="entry name" value="GGDEF"/>
    <property type="match status" value="1"/>
</dbReference>
<dbReference type="AlphaFoldDB" id="A0A972JZQ0"/>
<dbReference type="GO" id="GO:0005886">
    <property type="term" value="C:plasma membrane"/>
    <property type="evidence" value="ECO:0007669"/>
    <property type="project" value="UniProtKB-SubCell"/>
</dbReference>
<feature type="transmembrane region" description="Helical" evidence="6">
    <location>
        <begin position="67"/>
        <end position="90"/>
    </location>
</feature>
<evidence type="ECO:0000256" key="5">
    <source>
        <dbReference type="ARBA" id="ARBA00023136"/>
    </source>
</evidence>
<gene>
    <name evidence="10" type="ORF">GC093_02360</name>
</gene>
<keyword evidence="3 6" id="KW-0812">Transmembrane</keyword>
<comment type="subcellular location">
    <subcellularLocation>
        <location evidence="1">Cell membrane</location>
        <topology evidence="1">Multi-pass membrane protein</topology>
    </subcellularLocation>
</comment>
<dbReference type="CDD" id="cd00130">
    <property type="entry name" value="PAS"/>
    <property type="match status" value="2"/>
</dbReference>
<dbReference type="PANTHER" id="PTHR44757:SF2">
    <property type="entry name" value="BIOFILM ARCHITECTURE MAINTENANCE PROTEIN MBAA"/>
    <property type="match status" value="1"/>
</dbReference>
<evidence type="ECO:0000256" key="2">
    <source>
        <dbReference type="ARBA" id="ARBA00022475"/>
    </source>
</evidence>
<dbReference type="Gene3D" id="3.30.70.270">
    <property type="match status" value="1"/>
</dbReference>
<feature type="domain" description="PAS" evidence="7">
    <location>
        <begin position="346"/>
        <end position="399"/>
    </location>
</feature>
<reference evidence="10" key="1">
    <citation type="submission" date="2019-10" db="EMBL/GenBank/DDBJ databases">
        <title>Description of Paenibacillus glebae sp. nov.</title>
        <authorList>
            <person name="Carlier A."/>
            <person name="Qi S."/>
        </authorList>
    </citation>
    <scope>NUCLEOTIDE SEQUENCE</scope>
    <source>
        <strain evidence="10">LMG 31456</strain>
    </source>
</reference>
<evidence type="ECO:0000256" key="6">
    <source>
        <dbReference type="SAM" id="Phobius"/>
    </source>
</evidence>
<dbReference type="SMART" id="SM00091">
    <property type="entry name" value="PAS"/>
    <property type="match status" value="2"/>
</dbReference>
<feature type="transmembrane region" description="Helical" evidence="6">
    <location>
        <begin position="102"/>
        <end position="125"/>
    </location>
</feature>
<feature type="transmembrane region" description="Helical" evidence="6">
    <location>
        <begin position="158"/>
        <end position="181"/>
    </location>
</feature>
<dbReference type="InterPro" id="IPR000700">
    <property type="entry name" value="PAS-assoc_C"/>
</dbReference>
<dbReference type="Proteomes" id="UP000641588">
    <property type="component" value="Unassembled WGS sequence"/>
</dbReference>
<dbReference type="SUPFAM" id="SSF55073">
    <property type="entry name" value="Nucleotide cyclase"/>
    <property type="match status" value="1"/>
</dbReference>
<dbReference type="InterPro" id="IPR043128">
    <property type="entry name" value="Rev_trsase/Diguanyl_cyclase"/>
</dbReference>
<dbReference type="Pfam" id="PF13426">
    <property type="entry name" value="PAS_9"/>
    <property type="match status" value="2"/>
</dbReference>
<feature type="domain" description="GGDEF" evidence="9">
    <location>
        <begin position="759"/>
        <end position="893"/>
    </location>
</feature>
<dbReference type="CDD" id="cd01949">
    <property type="entry name" value="GGDEF"/>
    <property type="match status" value="1"/>
</dbReference>
<organism evidence="10 11">
    <name type="scientific">Paenibacillus foliorum</name>
    <dbReference type="NCBI Taxonomy" id="2654974"/>
    <lineage>
        <taxon>Bacteria</taxon>
        <taxon>Bacillati</taxon>
        <taxon>Bacillota</taxon>
        <taxon>Bacilli</taxon>
        <taxon>Bacillales</taxon>
        <taxon>Paenibacillaceae</taxon>
        <taxon>Paenibacillus</taxon>
    </lineage>
</organism>
<feature type="transmembrane region" description="Helical" evidence="6">
    <location>
        <begin position="131"/>
        <end position="151"/>
    </location>
</feature>
<dbReference type="InterPro" id="IPR000014">
    <property type="entry name" value="PAS"/>
</dbReference>
<evidence type="ECO:0000256" key="1">
    <source>
        <dbReference type="ARBA" id="ARBA00004651"/>
    </source>
</evidence>
<feature type="domain" description="PAC" evidence="8">
    <location>
        <begin position="544"/>
        <end position="595"/>
    </location>
</feature>
<dbReference type="GO" id="GO:0071555">
    <property type="term" value="P:cell wall organization"/>
    <property type="evidence" value="ECO:0007669"/>
    <property type="project" value="InterPro"/>
</dbReference>
<dbReference type="InterPro" id="IPR000160">
    <property type="entry name" value="GGDEF_dom"/>
</dbReference>
<dbReference type="InterPro" id="IPR029787">
    <property type="entry name" value="Nucleotide_cyclase"/>
</dbReference>
<dbReference type="Gene3D" id="3.30.450.20">
    <property type="entry name" value="PAS domain"/>
    <property type="match status" value="3"/>
</dbReference>
<evidence type="ECO:0000259" key="8">
    <source>
        <dbReference type="PROSITE" id="PS50113"/>
    </source>
</evidence>
<feature type="domain" description="PAC" evidence="8">
    <location>
        <begin position="423"/>
        <end position="473"/>
    </location>
</feature>
<keyword evidence="2" id="KW-1003">Cell membrane</keyword>
<evidence type="ECO:0000259" key="9">
    <source>
        <dbReference type="PROSITE" id="PS50887"/>
    </source>
</evidence>
<dbReference type="FunFam" id="3.30.70.270:FF:000001">
    <property type="entry name" value="Diguanylate cyclase domain protein"/>
    <property type="match status" value="1"/>
</dbReference>
<dbReference type="NCBIfam" id="TIGR00254">
    <property type="entry name" value="GGDEF"/>
    <property type="match status" value="1"/>
</dbReference>
<dbReference type="GO" id="GO:0000155">
    <property type="term" value="F:phosphorelay sensor kinase activity"/>
    <property type="evidence" value="ECO:0007669"/>
    <property type="project" value="InterPro"/>
</dbReference>